<dbReference type="GO" id="GO:0005886">
    <property type="term" value="C:plasma membrane"/>
    <property type="evidence" value="ECO:0007669"/>
    <property type="project" value="TreeGrafter"/>
</dbReference>
<dbReference type="InterPro" id="IPR003661">
    <property type="entry name" value="HisK_dim/P_dom"/>
</dbReference>
<dbReference type="GO" id="GO:0000155">
    <property type="term" value="F:phosphorelay sensor kinase activity"/>
    <property type="evidence" value="ECO:0007669"/>
    <property type="project" value="InterPro"/>
</dbReference>
<dbReference type="CDD" id="cd00082">
    <property type="entry name" value="HisKA"/>
    <property type="match status" value="1"/>
</dbReference>
<reference evidence="7 8" key="1">
    <citation type="journal article" date="2013" name="Genome Biol.">
        <title>Genome of Acanthamoeba castellanii highlights extensive lateral gene transfer and early evolution of tyrosine kinase signaling.</title>
        <authorList>
            <person name="Clarke M."/>
            <person name="Lohan A.J."/>
            <person name="Liu B."/>
            <person name="Lagkouvardos I."/>
            <person name="Roy S."/>
            <person name="Zafar N."/>
            <person name="Bertelli C."/>
            <person name="Schilde C."/>
            <person name="Kianianmomeni A."/>
            <person name="Burglin T.R."/>
            <person name="Frech C."/>
            <person name="Turcotte B."/>
            <person name="Kopec K.O."/>
            <person name="Synnott J.M."/>
            <person name="Choo C."/>
            <person name="Paponov I."/>
            <person name="Finkler A."/>
            <person name="Soon Heng Tan C."/>
            <person name="Hutchins A.P."/>
            <person name="Weinmeier T."/>
            <person name="Rattei T."/>
            <person name="Chu J.S."/>
            <person name="Gimenez G."/>
            <person name="Irimia M."/>
            <person name="Rigden D.J."/>
            <person name="Fitzpatrick D.A."/>
            <person name="Lorenzo-Morales J."/>
            <person name="Bateman A."/>
            <person name="Chiu C.H."/>
            <person name="Tang P."/>
            <person name="Hegemann P."/>
            <person name="Fromm H."/>
            <person name="Raoult D."/>
            <person name="Greub G."/>
            <person name="Miranda-Saavedra D."/>
            <person name="Chen N."/>
            <person name="Nash P."/>
            <person name="Ginger M.L."/>
            <person name="Horn M."/>
            <person name="Schaap P."/>
            <person name="Caler L."/>
            <person name="Loftus B."/>
        </authorList>
    </citation>
    <scope>NUCLEOTIDE SEQUENCE [LARGE SCALE GENOMIC DNA]</scope>
    <source>
        <strain evidence="7 8">Neff</strain>
    </source>
</reference>
<dbReference type="Pfam" id="PF00512">
    <property type="entry name" value="HisKA"/>
    <property type="match status" value="1"/>
</dbReference>
<keyword evidence="5" id="KW-0175">Coiled coil</keyword>
<evidence type="ECO:0000256" key="1">
    <source>
        <dbReference type="ARBA" id="ARBA00000085"/>
    </source>
</evidence>
<dbReference type="GeneID" id="14923466"/>
<evidence type="ECO:0000259" key="6">
    <source>
        <dbReference type="SMART" id="SM00388"/>
    </source>
</evidence>
<dbReference type="VEuPathDB" id="AmoebaDB:ACA1_142150"/>
<evidence type="ECO:0000313" key="8">
    <source>
        <dbReference type="Proteomes" id="UP000011083"/>
    </source>
</evidence>
<dbReference type="OrthoDB" id="60033at2759"/>
<proteinExistence type="predicted"/>
<organism evidence="7 8">
    <name type="scientific">Acanthamoeba castellanii (strain ATCC 30010 / Neff)</name>
    <dbReference type="NCBI Taxonomy" id="1257118"/>
    <lineage>
        <taxon>Eukaryota</taxon>
        <taxon>Amoebozoa</taxon>
        <taxon>Discosea</taxon>
        <taxon>Longamoebia</taxon>
        <taxon>Centramoebida</taxon>
        <taxon>Acanthamoebidae</taxon>
        <taxon>Acanthamoeba</taxon>
    </lineage>
</organism>
<dbReference type="Gene3D" id="1.10.287.130">
    <property type="match status" value="1"/>
</dbReference>
<evidence type="ECO:0000256" key="3">
    <source>
        <dbReference type="ARBA" id="ARBA00022679"/>
    </source>
</evidence>
<name>L8HAH2_ACACF</name>
<dbReference type="EMBL" id="KB007883">
    <property type="protein sequence ID" value="ELR22524.1"/>
    <property type="molecule type" value="Genomic_DNA"/>
</dbReference>
<keyword evidence="3" id="KW-0808">Transferase</keyword>
<sequence>MSVLPPARPLRLTTVLRYLRAQPWGDLTALSSPTTVRHTTWVVLRLLVVLLTTLAACHHHEHTQALDRLKKALREKNATNRQLLRATQAKSDFLANMSHELRTPMHGITAMSRELQDSLLPSTKASRAVTIIADCAEHLLALVSDILDFERIESNQLQLETIPFSIVDEAQKAASLLQITADKNTLSSLDEGVVNDSGALEGQKVDQAQLEAVDGRLVRRTVALNTAPVAASLPNTPIGLVLPSLARFGLGSVFAWALANLSANFAAQLSASGGRLADLPHVQATAVVASNYTAAASLVSGSVGSMTFLTWAQAKSSRLAYASMNNRAGKKVAVSTASVQAAMFDFWATFNEGQLAMDIFNGDGRQFVAACLPPVRGAAQERHHPPMLIDPGPAALLQRQQIDFAPIGRGSSLVRTNWSSTKFEETPNVATANNHVQPA</sequence>
<dbReference type="SUPFAM" id="SSF47384">
    <property type="entry name" value="Homodimeric domain of signal transducing histidine kinase"/>
    <property type="match status" value="1"/>
</dbReference>
<accession>L8HAH2</accession>
<dbReference type="RefSeq" id="XP_004349612.1">
    <property type="nucleotide sequence ID" value="XM_004349562.1"/>
</dbReference>
<dbReference type="AlphaFoldDB" id="L8HAH2"/>
<dbReference type="PANTHER" id="PTHR43047">
    <property type="entry name" value="TWO-COMPONENT HISTIDINE PROTEIN KINASE"/>
    <property type="match status" value="1"/>
</dbReference>
<feature type="domain" description="Signal transduction histidine kinase dimerisation/phosphoacceptor" evidence="6">
    <location>
        <begin position="89"/>
        <end position="155"/>
    </location>
</feature>
<feature type="coiled-coil region" evidence="5">
    <location>
        <begin position="59"/>
        <end position="89"/>
    </location>
</feature>
<dbReference type="SMART" id="SM00388">
    <property type="entry name" value="HisKA"/>
    <property type="match status" value="1"/>
</dbReference>
<dbReference type="STRING" id="1257118.L8HAH2"/>
<gene>
    <name evidence="7" type="ORF">ACA1_142150</name>
</gene>
<dbReference type="EC" id="2.7.13.3" evidence="2"/>
<evidence type="ECO:0000256" key="2">
    <source>
        <dbReference type="ARBA" id="ARBA00012438"/>
    </source>
</evidence>
<evidence type="ECO:0000256" key="4">
    <source>
        <dbReference type="ARBA" id="ARBA00022777"/>
    </source>
</evidence>
<protein>
    <recommendedName>
        <fullName evidence="2">histidine kinase</fullName>
        <ecNumber evidence="2">2.7.13.3</ecNumber>
    </recommendedName>
</protein>
<dbReference type="GO" id="GO:0009927">
    <property type="term" value="F:histidine phosphotransfer kinase activity"/>
    <property type="evidence" value="ECO:0007669"/>
    <property type="project" value="TreeGrafter"/>
</dbReference>
<evidence type="ECO:0000256" key="5">
    <source>
        <dbReference type="SAM" id="Coils"/>
    </source>
</evidence>
<dbReference type="KEGG" id="acan:ACA1_142150"/>
<dbReference type="Proteomes" id="UP000011083">
    <property type="component" value="Unassembled WGS sequence"/>
</dbReference>
<comment type="catalytic activity">
    <reaction evidence="1">
        <text>ATP + protein L-histidine = ADP + protein N-phospho-L-histidine.</text>
        <dbReference type="EC" id="2.7.13.3"/>
    </reaction>
</comment>
<dbReference type="Gene3D" id="3.40.190.10">
    <property type="entry name" value="Periplasmic binding protein-like II"/>
    <property type="match status" value="1"/>
</dbReference>
<keyword evidence="4 7" id="KW-0418">Kinase</keyword>
<dbReference type="PANTHER" id="PTHR43047:SF71">
    <property type="entry name" value="HISTIDINE KINASE CONTAINING CHEY-HOMOLOGOUS RECEIVER DOMAIN-RELATED"/>
    <property type="match status" value="1"/>
</dbReference>
<evidence type="ECO:0000313" key="7">
    <source>
        <dbReference type="EMBL" id="ELR22524.1"/>
    </source>
</evidence>
<dbReference type="InterPro" id="IPR036097">
    <property type="entry name" value="HisK_dim/P_sf"/>
</dbReference>
<keyword evidence="8" id="KW-1185">Reference proteome</keyword>